<dbReference type="SMART" id="SM00983">
    <property type="entry name" value="TPK_B1_binding"/>
    <property type="match status" value="1"/>
</dbReference>
<feature type="domain" description="Thiamin pyrophosphokinase thiamin-binding" evidence="8">
    <location>
        <begin position="187"/>
        <end position="249"/>
    </location>
</feature>
<evidence type="ECO:0000313" key="10">
    <source>
        <dbReference type="Proteomes" id="UP000001072"/>
    </source>
</evidence>
<dbReference type="GO" id="GO:0006772">
    <property type="term" value="P:thiamine metabolic process"/>
    <property type="evidence" value="ECO:0007669"/>
    <property type="project" value="InterPro"/>
</dbReference>
<reference evidence="10" key="1">
    <citation type="journal article" date="2011" name="Proc. Natl. Acad. Sci. U.S.A.">
        <title>Obligate biotrophy features unraveled by the genomic analysis of rust fungi.</title>
        <authorList>
            <person name="Duplessis S."/>
            <person name="Cuomo C.A."/>
            <person name="Lin Y.-C."/>
            <person name="Aerts A."/>
            <person name="Tisserant E."/>
            <person name="Veneault-Fourrey C."/>
            <person name="Joly D.L."/>
            <person name="Hacquard S."/>
            <person name="Amselem J."/>
            <person name="Cantarel B.L."/>
            <person name="Chiu R."/>
            <person name="Coutinho P.M."/>
            <person name="Feau N."/>
            <person name="Field M."/>
            <person name="Frey P."/>
            <person name="Gelhaye E."/>
            <person name="Goldberg J."/>
            <person name="Grabherr M.G."/>
            <person name="Kodira C.D."/>
            <person name="Kohler A."/>
            <person name="Kuees U."/>
            <person name="Lindquist E.A."/>
            <person name="Lucas S.M."/>
            <person name="Mago R."/>
            <person name="Mauceli E."/>
            <person name="Morin E."/>
            <person name="Murat C."/>
            <person name="Pangilinan J.L."/>
            <person name="Park R."/>
            <person name="Pearson M."/>
            <person name="Quesneville H."/>
            <person name="Rouhier N."/>
            <person name="Sakthikumar S."/>
            <person name="Salamov A.A."/>
            <person name="Schmutz J."/>
            <person name="Selles B."/>
            <person name="Shapiro H."/>
            <person name="Tanguay P."/>
            <person name="Tuskan G.A."/>
            <person name="Henrissat B."/>
            <person name="Van de Peer Y."/>
            <person name="Rouze P."/>
            <person name="Ellis J.G."/>
            <person name="Dodds P.N."/>
            <person name="Schein J.E."/>
            <person name="Zhong S."/>
            <person name="Hamelin R.C."/>
            <person name="Grigoriev I.V."/>
            <person name="Szabo L.J."/>
            <person name="Martin F."/>
        </authorList>
    </citation>
    <scope>NUCLEOTIDE SEQUENCE [LARGE SCALE GENOMIC DNA]</scope>
    <source>
        <strain evidence="10">98AG31 / pathotype 3-4-7</strain>
    </source>
</reference>
<dbReference type="CDD" id="cd07995">
    <property type="entry name" value="TPK"/>
    <property type="match status" value="1"/>
</dbReference>
<dbReference type="UniPathway" id="UPA00060">
    <property type="reaction ID" value="UER00597"/>
</dbReference>
<keyword evidence="4 7" id="KW-0547">Nucleotide-binding</keyword>
<evidence type="ECO:0000256" key="2">
    <source>
        <dbReference type="ARBA" id="ARBA00006785"/>
    </source>
</evidence>
<keyword evidence="5 7" id="KW-0418">Kinase</keyword>
<dbReference type="Pfam" id="PF04263">
    <property type="entry name" value="TPK_catalytic"/>
    <property type="match status" value="1"/>
</dbReference>
<comment type="similarity">
    <text evidence="2 7">Belongs to the thiamine pyrophosphokinase family.</text>
</comment>
<evidence type="ECO:0000256" key="7">
    <source>
        <dbReference type="PIRNR" id="PIRNR031057"/>
    </source>
</evidence>
<name>F4S1I9_MELLP</name>
<dbReference type="KEGG" id="mlr:MELLADRAFT_92108"/>
<gene>
    <name evidence="9" type="ORF">MELLADRAFT_92108</name>
</gene>
<dbReference type="SUPFAM" id="SSF63999">
    <property type="entry name" value="Thiamin pyrophosphokinase, catalytic domain"/>
    <property type="match status" value="1"/>
</dbReference>
<evidence type="ECO:0000256" key="5">
    <source>
        <dbReference type="ARBA" id="ARBA00022777"/>
    </source>
</evidence>
<evidence type="ECO:0000256" key="6">
    <source>
        <dbReference type="ARBA" id="ARBA00022840"/>
    </source>
</evidence>
<dbReference type="FunFam" id="2.60.120.320:FF:000001">
    <property type="entry name" value="Thiamine pyrophosphokinase"/>
    <property type="match status" value="1"/>
</dbReference>
<dbReference type="InterPro" id="IPR006282">
    <property type="entry name" value="Thi_PPkinase"/>
</dbReference>
<sequence>MNPKTYLIILNTPICKTEPSIFTNLWNSSTIRICADGGSNRLYDFNSDFKPDFIKGDLDSIEESVKDYYSGLGVKICLDRDQDSTDLGKCLALVQEIEREREGDELVWVLIHGGIGGRLDQTIHTLHTLLKLELEPINRNEKMTKDNEEEVIKRSYERQVWVVDSFSKNLTFVINKEFQHELMIEKSWKRESELTCGILPIGVNEAIVTTKGLRWDLDDTITSMTGLLSTSNQVAKCTEVIEIETNENIIWTMEIPKESKDF</sequence>
<dbReference type="InterPro" id="IPR036371">
    <property type="entry name" value="TPK_B1-bd_sf"/>
</dbReference>
<dbReference type="GO" id="GO:0030975">
    <property type="term" value="F:thiamine binding"/>
    <property type="evidence" value="ECO:0007669"/>
    <property type="project" value="UniProtKB-UniRule"/>
</dbReference>
<dbReference type="SUPFAM" id="SSF63862">
    <property type="entry name" value="Thiamin pyrophosphokinase, substrate-binding domain"/>
    <property type="match status" value="1"/>
</dbReference>
<dbReference type="NCBIfam" id="TIGR01378">
    <property type="entry name" value="thi_PPkinase"/>
    <property type="match status" value="1"/>
</dbReference>
<comment type="catalytic activity">
    <reaction evidence="7">
        <text>thiamine + ATP = thiamine diphosphate + AMP + H(+)</text>
        <dbReference type="Rhea" id="RHEA:11576"/>
        <dbReference type="ChEBI" id="CHEBI:15378"/>
        <dbReference type="ChEBI" id="CHEBI:18385"/>
        <dbReference type="ChEBI" id="CHEBI:30616"/>
        <dbReference type="ChEBI" id="CHEBI:58937"/>
        <dbReference type="ChEBI" id="CHEBI:456215"/>
    </reaction>
</comment>
<evidence type="ECO:0000256" key="4">
    <source>
        <dbReference type="ARBA" id="ARBA00022741"/>
    </source>
</evidence>
<dbReference type="InParanoid" id="F4S1I9"/>
<dbReference type="EC" id="2.7.6.2" evidence="7"/>
<dbReference type="Gene3D" id="2.60.120.320">
    <property type="entry name" value="Thiamin pyrophosphokinase, thiamin-binding domain"/>
    <property type="match status" value="1"/>
</dbReference>
<dbReference type="GO" id="GO:0004788">
    <property type="term" value="F:thiamine diphosphokinase activity"/>
    <property type="evidence" value="ECO:0007669"/>
    <property type="project" value="UniProtKB-UniRule"/>
</dbReference>
<dbReference type="PANTHER" id="PTHR13622:SF8">
    <property type="entry name" value="THIAMIN PYROPHOSPHOKINASE 1"/>
    <property type="match status" value="1"/>
</dbReference>
<proteinExistence type="inferred from homology"/>
<protein>
    <recommendedName>
        <fullName evidence="7">Thiamine pyrophosphokinase</fullName>
        <ecNumber evidence="7">2.7.6.2</ecNumber>
    </recommendedName>
</protein>
<dbReference type="GO" id="GO:0009229">
    <property type="term" value="P:thiamine diphosphate biosynthetic process"/>
    <property type="evidence" value="ECO:0007669"/>
    <property type="project" value="UniProtKB-UniRule"/>
</dbReference>
<dbReference type="PANTHER" id="PTHR13622">
    <property type="entry name" value="THIAMIN PYROPHOSPHOKINASE"/>
    <property type="match status" value="1"/>
</dbReference>
<evidence type="ECO:0000313" key="9">
    <source>
        <dbReference type="EMBL" id="EGG01497.1"/>
    </source>
</evidence>
<dbReference type="Pfam" id="PF04265">
    <property type="entry name" value="TPK_B1_binding"/>
    <property type="match status" value="1"/>
</dbReference>
<accession>F4S1I9</accession>
<dbReference type="AlphaFoldDB" id="F4S1I9"/>
<dbReference type="STRING" id="747676.F4S1I9"/>
<dbReference type="RefSeq" id="XP_007415347.1">
    <property type="nucleotide sequence ID" value="XM_007415285.1"/>
</dbReference>
<dbReference type="GeneID" id="18936132"/>
<dbReference type="PIRSF" id="PIRSF031057">
    <property type="entry name" value="Thiamin_pyrophosphokinase"/>
    <property type="match status" value="1"/>
</dbReference>
<dbReference type="InterPro" id="IPR016966">
    <property type="entry name" value="Thiamin_pyrophosphokinase_euk"/>
</dbReference>
<dbReference type="Proteomes" id="UP000001072">
    <property type="component" value="Unassembled WGS sequence"/>
</dbReference>
<organism evidence="10">
    <name type="scientific">Melampsora larici-populina (strain 98AG31 / pathotype 3-4-7)</name>
    <name type="common">Poplar leaf rust fungus</name>
    <dbReference type="NCBI Taxonomy" id="747676"/>
    <lineage>
        <taxon>Eukaryota</taxon>
        <taxon>Fungi</taxon>
        <taxon>Dikarya</taxon>
        <taxon>Basidiomycota</taxon>
        <taxon>Pucciniomycotina</taxon>
        <taxon>Pucciniomycetes</taxon>
        <taxon>Pucciniales</taxon>
        <taxon>Melampsoraceae</taxon>
        <taxon>Melampsora</taxon>
    </lineage>
</organism>
<keyword evidence="3 7" id="KW-0808">Transferase</keyword>
<keyword evidence="6 7" id="KW-0067">ATP-binding</keyword>
<dbReference type="eggNOG" id="KOG3153">
    <property type="taxonomic scope" value="Eukaryota"/>
</dbReference>
<dbReference type="OrthoDB" id="25149at2759"/>
<evidence type="ECO:0000256" key="3">
    <source>
        <dbReference type="ARBA" id="ARBA00022679"/>
    </source>
</evidence>
<dbReference type="HOGENOM" id="CLU_044237_0_0_1"/>
<dbReference type="Gene3D" id="3.40.50.10240">
    <property type="entry name" value="Thiamin pyrophosphokinase, catalytic domain"/>
    <property type="match status" value="1"/>
</dbReference>
<evidence type="ECO:0000259" key="8">
    <source>
        <dbReference type="SMART" id="SM00983"/>
    </source>
</evidence>
<comment type="pathway">
    <text evidence="1 7">Cofactor biosynthesis; thiamine diphosphate biosynthesis; thiamine diphosphate from thiamine: step 1/1.</text>
</comment>
<keyword evidence="10" id="KW-1185">Reference proteome</keyword>
<dbReference type="GO" id="GO:0005524">
    <property type="term" value="F:ATP binding"/>
    <property type="evidence" value="ECO:0007669"/>
    <property type="project" value="UniProtKB-UniRule"/>
</dbReference>
<dbReference type="GO" id="GO:0016301">
    <property type="term" value="F:kinase activity"/>
    <property type="evidence" value="ECO:0007669"/>
    <property type="project" value="UniProtKB-UniRule"/>
</dbReference>
<dbReference type="InterPro" id="IPR036759">
    <property type="entry name" value="TPK_catalytic_sf"/>
</dbReference>
<dbReference type="InterPro" id="IPR007371">
    <property type="entry name" value="TPK_catalytic"/>
</dbReference>
<dbReference type="InterPro" id="IPR007373">
    <property type="entry name" value="Thiamin_PyroPKinase_B1-bd"/>
</dbReference>
<dbReference type="EMBL" id="GL883138">
    <property type="protein sequence ID" value="EGG01497.1"/>
    <property type="molecule type" value="Genomic_DNA"/>
</dbReference>
<dbReference type="VEuPathDB" id="FungiDB:MELLADRAFT_92108"/>
<evidence type="ECO:0000256" key="1">
    <source>
        <dbReference type="ARBA" id="ARBA00005078"/>
    </source>
</evidence>